<dbReference type="PANTHER" id="PTHR30486:SF6">
    <property type="entry name" value="TYPE IV PILUS RETRACTATION ATPASE PILT"/>
    <property type="match status" value="1"/>
</dbReference>
<dbReference type="InterPro" id="IPR050921">
    <property type="entry name" value="T4SS_GSP_E_ATPase"/>
</dbReference>
<feature type="region of interest" description="Disordered" evidence="2">
    <location>
        <begin position="507"/>
        <end position="526"/>
    </location>
</feature>
<reference evidence="4" key="1">
    <citation type="submission" date="2016-10" db="EMBL/GenBank/DDBJ databases">
        <title>Sequence of Gallionella enrichment culture.</title>
        <authorList>
            <person name="Poehlein A."/>
            <person name="Muehling M."/>
            <person name="Daniel R."/>
        </authorList>
    </citation>
    <scope>NUCLEOTIDE SEQUENCE</scope>
</reference>
<dbReference type="AlphaFoldDB" id="A0A1J5QNJ0"/>
<protein>
    <submittedName>
        <fullName evidence="4">Type IV secretion system protein PtlH</fullName>
    </submittedName>
</protein>
<dbReference type="PANTHER" id="PTHR30486">
    <property type="entry name" value="TWITCHING MOTILITY PROTEIN PILT"/>
    <property type="match status" value="1"/>
</dbReference>
<dbReference type="Pfam" id="PF00437">
    <property type="entry name" value="T2SSE"/>
    <property type="match status" value="1"/>
</dbReference>
<dbReference type="Gene3D" id="3.40.50.300">
    <property type="entry name" value="P-loop containing nucleotide triphosphate hydrolases"/>
    <property type="match status" value="1"/>
</dbReference>
<proteinExistence type="inferred from homology"/>
<gene>
    <name evidence="4" type="primary">ptlH_4</name>
    <name evidence="4" type="ORF">GALL_330390</name>
</gene>
<comment type="caution">
    <text evidence="4">The sequence shown here is derived from an EMBL/GenBank/DDBJ whole genome shotgun (WGS) entry which is preliminary data.</text>
</comment>
<evidence type="ECO:0000256" key="2">
    <source>
        <dbReference type="SAM" id="MobiDB-lite"/>
    </source>
</evidence>
<evidence type="ECO:0000256" key="1">
    <source>
        <dbReference type="ARBA" id="ARBA00006611"/>
    </source>
</evidence>
<dbReference type="InterPro" id="IPR001482">
    <property type="entry name" value="T2SS/T4SS_dom"/>
</dbReference>
<name>A0A1J5QNJ0_9ZZZZ</name>
<dbReference type="GO" id="GO:0016887">
    <property type="term" value="F:ATP hydrolysis activity"/>
    <property type="evidence" value="ECO:0007669"/>
    <property type="project" value="InterPro"/>
</dbReference>
<sequence>MNAADPGAPEPREVLNGYAANVPVHLVPVPAASPSGRGGGGFPADVPEALVAPSSGAGVLPGPAVVDPSLVREVRKVVAEHLATRLQGARVTGAPARRELARALVAQELADRSGVRVRAGLEPWPVEHEMAVAGAVMAALFGLGRLQPLVDDPGVENIEVDGHDRVWISYADGHDRQGPPVADSDEELIEILQLLAARTGTSERMFSSAHPALHLRLDDGSRLAAMAWTTPKPHVVIRRHRVRDVDLDDLVDLGTLDTALAGFLRAAIGAGKNIVVTGLQNAGKTTLIRALANEFAPLERFATIEKEYELHLHDLPERHPRVVAMEAREGSAETGPGGHRAGEVTLTDLVTNALRMNLRRIIVGEVRGGEVLPMLEAMSTGDGSLCTIHARTAQHAIDRIVTLCLSTGLGMTDTFAYRLLAGSVDLLVHLTLVDESATGGPKHRFVSQVVEINGLGEGSRPTTTTVFGPGPDGRGVPLHRPQCLPDLVRAGFDAAFLDHPKGTWTTRLNPALPRTAPGHGGPGGWR</sequence>
<feature type="domain" description="Bacterial type II secretion system protein E" evidence="3">
    <location>
        <begin position="222"/>
        <end position="434"/>
    </location>
</feature>
<dbReference type="CDD" id="cd01130">
    <property type="entry name" value="VirB11-like_ATPase"/>
    <property type="match status" value="1"/>
</dbReference>
<dbReference type="EMBL" id="MLJW01000565">
    <property type="protein sequence ID" value="OIQ85145.1"/>
    <property type="molecule type" value="Genomic_DNA"/>
</dbReference>
<accession>A0A1J5QNJ0</accession>
<organism evidence="4">
    <name type="scientific">mine drainage metagenome</name>
    <dbReference type="NCBI Taxonomy" id="410659"/>
    <lineage>
        <taxon>unclassified sequences</taxon>
        <taxon>metagenomes</taxon>
        <taxon>ecological metagenomes</taxon>
    </lineage>
</organism>
<comment type="similarity">
    <text evidence="1">Belongs to the GSP E family.</text>
</comment>
<dbReference type="InterPro" id="IPR027417">
    <property type="entry name" value="P-loop_NTPase"/>
</dbReference>
<dbReference type="Gene3D" id="3.30.450.380">
    <property type="match status" value="1"/>
</dbReference>
<dbReference type="SUPFAM" id="SSF52540">
    <property type="entry name" value="P-loop containing nucleoside triphosphate hydrolases"/>
    <property type="match status" value="1"/>
</dbReference>
<evidence type="ECO:0000313" key="4">
    <source>
        <dbReference type="EMBL" id="OIQ85145.1"/>
    </source>
</evidence>
<evidence type="ECO:0000259" key="3">
    <source>
        <dbReference type="Pfam" id="PF00437"/>
    </source>
</evidence>